<organism evidence="1 2">
    <name type="scientific">Nephila pilipes</name>
    <name type="common">Giant wood spider</name>
    <name type="synonym">Nephila maculata</name>
    <dbReference type="NCBI Taxonomy" id="299642"/>
    <lineage>
        <taxon>Eukaryota</taxon>
        <taxon>Metazoa</taxon>
        <taxon>Ecdysozoa</taxon>
        <taxon>Arthropoda</taxon>
        <taxon>Chelicerata</taxon>
        <taxon>Arachnida</taxon>
        <taxon>Araneae</taxon>
        <taxon>Araneomorphae</taxon>
        <taxon>Entelegynae</taxon>
        <taxon>Araneoidea</taxon>
        <taxon>Nephilidae</taxon>
        <taxon>Nephila</taxon>
    </lineage>
</organism>
<comment type="caution">
    <text evidence="1">The sequence shown here is derived from an EMBL/GenBank/DDBJ whole genome shotgun (WGS) entry which is preliminary data.</text>
</comment>
<keyword evidence="2" id="KW-1185">Reference proteome</keyword>
<protein>
    <submittedName>
        <fullName evidence="1">Uncharacterized protein</fullName>
    </submittedName>
</protein>
<gene>
    <name evidence="1" type="ORF">NPIL_114221</name>
</gene>
<sequence length="81" mass="9031">MKVSVEREKRWSGWGVGKIEGGRVRVSVFAESESHFSPRQRGRGKVGGVMGRVSVGGDFLIEFFSLIDNFFRDGGGVQFFM</sequence>
<proteinExistence type="predicted"/>
<reference evidence="1" key="1">
    <citation type="submission" date="2020-08" db="EMBL/GenBank/DDBJ databases">
        <title>Multicomponent nature underlies the extraordinary mechanical properties of spider dragline silk.</title>
        <authorList>
            <person name="Kono N."/>
            <person name="Nakamura H."/>
            <person name="Mori M."/>
            <person name="Yoshida Y."/>
            <person name="Ohtoshi R."/>
            <person name="Malay A.D."/>
            <person name="Moran D.A.P."/>
            <person name="Tomita M."/>
            <person name="Numata K."/>
            <person name="Arakawa K."/>
        </authorList>
    </citation>
    <scope>NUCLEOTIDE SEQUENCE</scope>
</reference>
<accession>A0A8X6PYZ6</accession>
<dbReference type="EMBL" id="BMAW01026274">
    <property type="protein sequence ID" value="GFT96443.1"/>
    <property type="molecule type" value="Genomic_DNA"/>
</dbReference>
<dbReference type="Proteomes" id="UP000887013">
    <property type="component" value="Unassembled WGS sequence"/>
</dbReference>
<dbReference type="AlphaFoldDB" id="A0A8X6PYZ6"/>
<evidence type="ECO:0000313" key="2">
    <source>
        <dbReference type="Proteomes" id="UP000887013"/>
    </source>
</evidence>
<evidence type="ECO:0000313" key="1">
    <source>
        <dbReference type="EMBL" id="GFT96443.1"/>
    </source>
</evidence>
<name>A0A8X6PYZ6_NEPPI</name>